<protein>
    <submittedName>
        <fullName evidence="2">Penicillin-binding transpeptidase domain-containing protein</fullName>
    </submittedName>
</protein>
<dbReference type="Proteomes" id="UP001278571">
    <property type="component" value="Unassembled WGS sequence"/>
</dbReference>
<feature type="domain" description="Penicillin-binding protein transpeptidase" evidence="1">
    <location>
        <begin position="208"/>
        <end position="482"/>
    </location>
</feature>
<organism evidence="2 3">
    <name type="scientific">Streptomyces roseolus</name>
    <dbReference type="NCBI Taxonomy" id="67358"/>
    <lineage>
        <taxon>Bacteria</taxon>
        <taxon>Bacillati</taxon>
        <taxon>Actinomycetota</taxon>
        <taxon>Actinomycetes</taxon>
        <taxon>Kitasatosporales</taxon>
        <taxon>Streptomycetaceae</taxon>
        <taxon>Streptomyces</taxon>
    </lineage>
</organism>
<evidence type="ECO:0000259" key="1">
    <source>
        <dbReference type="Pfam" id="PF00905"/>
    </source>
</evidence>
<dbReference type="PANTHER" id="PTHR30627">
    <property type="entry name" value="PEPTIDOGLYCAN D,D-TRANSPEPTIDASE"/>
    <property type="match status" value="1"/>
</dbReference>
<dbReference type="EMBL" id="JAWJZF010000393">
    <property type="protein sequence ID" value="MDX2294419.1"/>
    <property type="molecule type" value="Genomic_DNA"/>
</dbReference>
<dbReference type="InterPro" id="IPR001460">
    <property type="entry name" value="PCN-bd_Tpept"/>
</dbReference>
<dbReference type="Gene3D" id="3.40.710.10">
    <property type="entry name" value="DD-peptidase/beta-lactamase superfamily"/>
    <property type="match status" value="1"/>
</dbReference>
<dbReference type="PANTHER" id="PTHR30627:SF24">
    <property type="entry name" value="PENICILLIN-BINDING PROTEIN 4B"/>
    <property type="match status" value="1"/>
</dbReference>
<proteinExistence type="predicted"/>
<evidence type="ECO:0000313" key="3">
    <source>
        <dbReference type="Proteomes" id="UP001278571"/>
    </source>
</evidence>
<dbReference type="SUPFAM" id="SSF56601">
    <property type="entry name" value="beta-lactamase/transpeptidase-like"/>
    <property type="match status" value="1"/>
</dbReference>
<dbReference type="InterPro" id="IPR012338">
    <property type="entry name" value="Beta-lactam/transpept-like"/>
</dbReference>
<sequence>MAEEFLDAWENGDLERASLLTTDPEAALAALVEYRDRVHVDSLDVTPGIANGEHVPFDIDVHVAVDEIEASWAYSSALDVQNISTGGERVTWKPEILHPDLANRDDVVLEAVKTATPLSIIDRNGAVLDAQDDTSFARILQQLQERYASKLGEPSLEIRLVPPAGGSQKKGSTVARLSMGQPTRLKTTFDAALQRAAEDVVADRPGASAVVIQPSSGEVLAVASPSTSEMSPALEGVEAPGSVFEIVTAAALLDSEAVSATASVACPASAAVAGTTFENAKLPMATTGRTMADLLASSCDTGFAALSERLSNSALADTAKEVFGLGLNWQTGIRTADGAVPEVAGADKAAAAIGRGEVRLNVLNLASVTATVKTGAFKQPLVVDESLIGSDRARAERSLTSDIASELGDMMHRNATFGTGASTMQGLTGDIGSMAGLATQGSGQGAHAWFTAYSNDLAVAAVAPATGRGVDDAGEVVRAILEAHH</sequence>
<comment type="caution">
    <text evidence="2">The sequence shown here is derived from an EMBL/GenBank/DDBJ whole genome shotgun (WGS) entry which is preliminary data.</text>
</comment>
<dbReference type="Pfam" id="PF00905">
    <property type="entry name" value="Transpeptidase"/>
    <property type="match status" value="1"/>
</dbReference>
<dbReference type="RefSeq" id="WP_319010733.1">
    <property type="nucleotide sequence ID" value="NZ_JAWJZF010000393.1"/>
</dbReference>
<evidence type="ECO:0000313" key="2">
    <source>
        <dbReference type="EMBL" id="MDX2294419.1"/>
    </source>
</evidence>
<reference evidence="2 3" key="1">
    <citation type="submission" date="2023-10" db="EMBL/GenBank/DDBJ databases">
        <authorList>
            <person name="Wang X.X."/>
        </authorList>
    </citation>
    <scope>NUCLEOTIDE SEQUENCE [LARGE SCALE GENOMIC DNA]</scope>
    <source>
        <strain evidence="2 3">NBRC 12816</strain>
    </source>
</reference>
<dbReference type="InterPro" id="IPR050515">
    <property type="entry name" value="Beta-lactam/transpept"/>
</dbReference>
<accession>A0ABU4K9H3</accession>
<name>A0ABU4K9H3_9ACTN</name>
<gene>
    <name evidence="2" type="ORF">R2363_19860</name>
</gene>
<keyword evidence="3" id="KW-1185">Reference proteome</keyword>